<accession>A0AAD7JH06</accession>
<dbReference type="AlphaFoldDB" id="A0AAD7JH06"/>
<sequence length="252" mass="27089">MFNAPCQGIGLLGRGEARRRITMMMSFRSSPTFPPRSSPAFPPRPGGAATGCSNAGTLATSPAPEPPAPSSLAPRPPLTTPAPAVTSKLGYSPRPLTRTPNPSPTSAPVPSAPTLPAVGLGQNLKERACVHLHRLGLFFLILPPSLFSGSPPLRLPPMSTSATSPVRVEDIDFREDFDIVFGDFIPPACAAAAVEHRPWRVTRRVHRLPGYMYAAHSRGGFSPPPTYLPLSIALSIPRRRTVLRRPLPRYFP</sequence>
<protein>
    <submittedName>
        <fullName evidence="2">Uncharacterized protein</fullName>
    </submittedName>
</protein>
<dbReference type="EMBL" id="JARKIB010000028">
    <property type="protein sequence ID" value="KAJ7764255.1"/>
    <property type="molecule type" value="Genomic_DNA"/>
</dbReference>
<evidence type="ECO:0000256" key="1">
    <source>
        <dbReference type="SAM" id="MobiDB-lite"/>
    </source>
</evidence>
<comment type="caution">
    <text evidence="2">The sequence shown here is derived from an EMBL/GenBank/DDBJ whole genome shotgun (WGS) entry which is preliminary data.</text>
</comment>
<reference evidence="2" key="1">
    <citation type="submission" date="2023-03" db="EMBL/GenBank/DDBJ databases">
        <title>Massive genome expansion in bonnet fungi (Mycena s.s.) driven by repeated elements and novel gene families across ecological guilds.</title>
        <authorList>
            <consortium name="Lawrence Berkeley National Laboratory"/>
            <person name="Harder C.B."/>
            <person name="Miyauchi S."/>
            <person name="Viragh M."/>
            <person name="Kuo A."/>
            <person name="Thoen E."/>
            <person name="Andreopoulos B."/>
            <person name="Lu D."/>
            <person name="Skrede I."/>
            <person name="Drula E."/>
            <person name="Henrissat B."/>
            <person name="Morin E."/>
            <person name="Kohler A."/>
            <person name="Barry K."/>
            <person name="LaButti K."/>
            <person name="Morin E."/>
            <person name="Salamov A."/>
            <person name="Lipzen A."/>
            <person name="Mereny Z."/>
            <person name="Hegedus B."/>
            <person name="Baldrian P."/>
            <person name="Stursova M."/>
            <person name="Weitz H."/>
            <person name="Taylor A."/>
            <person name="Grigoriev I.V."/>
            <person name="Nagy L.G."/>
            <person name="Martin F."/>
            <person name="Kauserud H."/>
        </authorList>
    </citation>
    <scope>NUCLEOTIDE SEQUENCE</scope>
    <source>
        <strain evidence="2">CBHHK182m</strain>
    </source>
</reference>
<feature type="region of interest" description="Disordered" evidence="1">
    <location>
        <begin position="28"/>
        <end position="114"/>
    </location>
</feature>
<evidence type="ECO:0000313" key="3">
    <source>
        <dbReference type="Proteomes" id="UP001215598"/>
    </source>
</evidence>
<evidence type="ECO:0000313" key="2">
    <source>
        <dbReference type="EMBL" id="KAJ7764255.1"/>
    </source>
</evidence>
<organism evidence="2 3">
    <name type="scientific">Mycena metata</name>
    <dbReference type="NCBI Taxonomy" id="1033252"/>
    <lineage>
        <taxon>Eukaryota</taxon>
        <taxon>Fungi</taxon>
        <taxon>Dikarya</taxon>
        <taxon>Basidiomycota</taxon>
        <taxon>Agaricomycotina</taxon>
        <taxon>Agaricomycetes</taxon>
        <taxon>Agaricomycetidae</taxon>
        <taxon>Agaricales</taxon>
        <taxon>Marasmiineae</taxon>
        <taxon>Mycenaceae</taxon>
        <taxon>Mycena</taxon>
    </lineage>
</organism>
<dbReference type="Proteomes" id="UP001215598">
    <property type="component" value="Unassembled WGS sequence"/>
</dbReference>
<gene>
    <name evidence="2" type="ORF">B0H16DRAFT_1718195</name>
</gene>
<proteinExistence type="predicted"/>
<keyword evidence="3" id="KW-1185">Reference proteome</keyword>
<name>A0AAD7JH06_9AGAR</name>
<feature type="compositionally biased region" description="Pro residues" evidence="1">
    <location>
        <begin position="63"/>
        <end position="80"/>
    </location>
</feature>
<feature type="compositionally biased region" description="Pro residues" evidence="1">
    <location>
        <begin position="32"/>
        <end position="45"/>
    </location>
</feature>
<feature type="compositionally biased region" description="Pro residues" evidence="1">
    <location>
        <begin position="101"/>
        <end position="113"/>
    </location>
</feature>